<accession>A0A2D1G5B4</accession>
<keyword evidence="2" id="KW-1185">Reference proteome</keyword>
<evidence type="ECO:0000313" key="2">
    <source>
        <dbReference type="Proteomes" id="UP000229058"/>
    </source>
</evidence>
<reference evidence="1 2" key="1">
    <citation type="submission" date="2017-09" db="EMBL/GenBank/DDBJ databases">
        <authorList>
            <person name="Egelhoff J.W."/>
            <person name="Hokanson S.F."/>
            <person name="Lenertz M."/>
            <person name="Marinack M.A."/>
            <person name="Westholm D.E."/>
            <person name="Klyczek K."/>
            <person name="Garlena R.A."/>
            <person name="Russell D.A."/>
            <person name="Pope W.H."/>
            <person name="Jacobs-Sera D."/>
            <person name="Hendrix R.W."/>
            <person name="Hatfull G.F."/>
        </authorList>
    </citation>
    <scope>NUCLEOTIDE SEQUENCE [LARGE SCALE GENOMIC DNA]</scope>
</reference>
<proteinExistence type="predicted"/>
<dbReference type="EMBL" id="MF919490">
    <property type="protein sequence ID" value="ATN87009.1"/>
    <property type="molecule type" value="Genomic_DNA"/>
</dbReference>
<sequence length="146" mass="14766">MKYSFPVIAKAVMAAVTAGLGAAAVAAGGPDLSVLSLGEILGCLGAALTAGGATFGTPNRDNTPPADKITKGIEEVIAARDAAQATVDQVTQTVGSVLSDVQLAANAINLGPLASQILNGVLPDHQPPTAYSLYDPSTAWRRPEDR</sequence>
<dbReference type="Proteomes" id="UP000229058">
    <property type="component" value="Segment"/>
</dbReference>
<organism evidence="1 2">
    <name type="scientific">Mycobacterium phage Anselm</name>
    <dbReference type="NCBI Taxonomy" id="2041517"/>
    <lineage>
        <taxon>Viruses</taxon>
        <taxon>Duplodnaviria</taxon>
        <taxon>Heunggongvirae</taxon>
        <taxon>Uroviricota</taxon>
        <taxon>Caudoviricetes</taxon>
        <taxon>Turbidovirus</taxon>
        <taxon>Turbidovirus anselm</taxon>
    </lineage>
</organism>
<protein>
    <submittedName>
        <fullName evidence="1">Holin</fullName>
    </submittedName>
</protein>
<dbReference type="InterPro" id="IPR032121">
    <property type="entry name" value="Myco_phage_holin"/>
</dbReference>
<name>A0A2D1G5B4_9CAUD</name>
<evidence type="ECO:0000313" key="1">
    <source>
        <dbReference type="EMBL" id="ATN87009.1"/>
    </source>
</evidence>
<dbReference type="Pfam" id="PF16081">
    <property type="entry name" value="Phage_holin_7_1"/>
    <property type="match status" value="1"/>
</dbReference>
<gene>
    <name evidence="1" type="ORF">SEA_ANSELM_10</name>
</gene>